<keyword evidence="3" id="KW-1185">Reference proteome</keyword>
<feature type="signal peptide" evidence="1">
    <location>
        <begin position="1"/>
        <end position="15"/>
    </location>
</feature>
<proteinExistence type="predicted"/>
<feature type="chain" id="PRO_5043349174" description="L-Fucosyltransferase" evidence="1">
    <location>
        <begin position="16"/>
        <end position="570"/>
    </location>
</feature>
<evidence type="ECO:0000313" key="3">
    <source>
        <dbReference type="Proteomes" id="UP000762676"/>
    </source>
</evidence>
<dbReference type="Proteomes" id="UP000762676">
    <property type="component" value="Unassembled WGS sequence"/>
</dbReference>
<dbReference type="Gene3D" id="3.40.50.11350">
    <property type="match status" value="1"/>
</dbReference>
<dbReference type="AlphaFoldDB" id="A0AAV4JAQ5"/>
<gene>
    <name evidence="2" type="ORF">ElyMa_004988500</name>
</gene>
<protein>
    <recommendedName>
        <fullName evidence="4">L-Fucosyltransferase</fullName>
    </recommendedName>
</protein>
<reference evidence="2 3" key="1">
    <citation type="journal article" date="2021" name="Elife">
        <title>Chloroplast acquisition without the gene transfer in kleptoplastic sea slugs, Plakobranchus ocellatus.</title>
        <authorList>
            <person name="Maeda T."/>
            <person name="Takahashi S."/>
            <person name="Yoshida T."/>
            <person name="Shimamura S."/>
            <person name="Takaki Y."/>
            <person name="Nagai Y."/>
            <person name="Toyoda A."/>
            <person name="Suzuki Y."/>
            <person name="Arimoto A."/>
            <person name="Ishii H."/>
            <person name="Satoh N."/>
            <person name="Nishiyama T."/>
            <person name="Hasebe M."/>
            <person name="Maruyama T."/>
            <person name="Minagawa J."/>
            <person name="Obokata J."/>
            <person name="Shigenobu S."/>
        </authorList>
    </citation>
    <scope>NUCLEOTIDE SEQUENCE [LARGE SCALE GENOMIC DNA]</scope>
</reference>
<name>A0AAV4JAQ5_9GAST</name>
<evidence type="ECO:0000256" key="1">
    <source>
        <dbReference type="SAM" id="SignalP"/>
    </source>
</evidence>
<accession>A0AAV4JAQ5</accession>
<keyword evidence="1" id="KW-0732">Signal</keyword>
<evidence type="ECO:0008006" key="4">
    <source>
        <dbReference type="Google" id="ProtNLM"/>
    </source>
</evidence>
<dbReference type="EMBL" id="BMAT01009975">
    <property type="protein sequence ID" value="GFS17676.1"/>
    <property type="molecule type" value="Genomic_DNA"/>
</dbReference>
<organism evidence="2 3">
    <name type="scientific">Elysia marginata</name>
    <dbReference type="NCBI Taxonomy" id="1093978"/>
    <lineage>
        <taxon>Eukaryota</taxon>
        <taxon>Metazoa</taxon>
        <taxon>Spiralia</taxon>
        <taxon>Lophotrochozoa</taxon>
        <taxon>Mollusca</taxon>
        <taxon>Gastropoda</taxon>
        <taxon>Heterobranchia</taxon>
        <taxon>Euthyneura</taxon>
        <taxon>Panpulmonata</taxon>
        <taxon>Sacoglossa</taxon>
        <taxon>Placobranchoidea</taxon>
        <taxon>Plakobranchidae</taxon>
        <taxon>Elysia</taxon>
    </lineage>
</organism>
<comment type="caution">
    <text evidence="2">The sequence shown here is derived from an EMBL/GenBank/DDBJ whole genome shotgun (WGS) entry which is preliminary data.</text>
</comment>
<evidence type="ECO:0000313" key="2">
    <source>
        <dbReference type="EMBL" id="GFS17676.1"/>
    </source>
</evidence>
<sequence>MRFLFLFMSVLGIGAVVLLYQEITRLAGDEPRFSGDAKDTATFGGNGDTNRGQGPNLLLHNPKEVPVDGAAEDVERFQPRLYDSQDQLEAVSINSLQSVKDENWVEYTTNVRDPVNERFYFLLNTGGSNTNLKRFKQLNKDQLWSAGFNGQSNMYSSLPDADAYNFENDNNKNGDVLQYPNRDGLRVSYEQSNSKHVVRQKEGLANREGQIAVLGHGVKPSARRVVPPAPHSLYRQPQGSARYLVYVCDAESLCGGWGDRQRGMVSTYFLSRLVGRQLKIAMSTPCDLMNFYIPNRVPWVLAHAQLDAFSNVSVNVFTAKARKLIANHMLDRDFNELYPQQVVYLKTNQDYYRRLEKNPFYQDTIRKWTGLAEKKSRFQWAWKDMMRPSPRLLAQLERVLGSTFLVRRRRLAPNKGYMVHSMNDMANSSLICAHVRFGKNPSFPNDNERFMFSLTDLPLLFKFMLSKDTFKTARFYLASDYQLVKDKAKEYFTDRVLDVGVTVTHIDRQREGNNACNGFESALLDQQILSLCDVLVVSRSGFSIHASYMAPAPQEVYIMQDGSIADFVAY</sequence>